<proteinExistence type="predicted"/>
<keyword evidence="1" id="KW-0472">Membrane</keyword>
<keyword evidence="1" id="KW-1133">Transmembrane helix</keyword>
<dbReference type="AlphaFoldDB" id="A0A2P2PM70"/>
<organism evidence="2">
    <name type="scientific">Rhizophora mucronata</name>
    <name type="common">Asiatic mangrove</name>
    <dbReference type="NCBI Taxonomy" id="61149"/>
    <lineage>
        <taxon>Eukaryota</taxon>
        <taxon>Viridiplantae</taxon>
        <taxon>Streptophyta</taxon>
        <taxon>Embryophyta</taxon>
        <taxon>Tracheophyta</taxon>
        <taxon>Spermatophyta</taxon>
        <taxon>Magnoliopsida</taxon>
        <taxon>eudicotyledons</taxon>
        <taxon>Gunneridae</taxon>
        <taxon>Pentapetalae</taxon>
        <taxon>rosids</taxon>
        <taxon>fabids</taxon>
        <taxon>Malpighiales</taxon>
        <taxon>Rhizophoraceae</taxon>
        <taxon>Rhizophora</taxon>
    </lineage>
</organism>
<name>A0A2P2PM70_RHIMU</name>
<sequence length="66" mass="7867">MGPSLIREKVGWESRLYWEMRHNSMCCSNRDIFLLQARSFSIFFCLFYSFVFPKIVNMAIKTLHLG</sequence>
<feature type="transmembrane region" description="Helical" evidence="1">
    <location>
        <begin position="40"/>
        <end position="60"/>
    </location>
</feature>
<accession>A0A2P2PM70</accession>
<dbReference type="EMBL" id="GGEC01075334">
    <property type="protein sequence ID" value="MBX55818.1"/>
    <property type="molecule type" value="Transcribed_RNA"/>
</dbReference>
<reference evidence="2" key="1">
    <citation type="submission" date="2018-02" db="EMBL/GenBank/DDBJ databases">
        <title>Rhizophora mucronata_Transcriptome.</title>
        <authorList>
            <person name="Meera S.P."/>
            <person name="Sreeshan A."/>
            <person name="Augustine A."/>
        </authorList>
    </citation>
    <scope>NUCLEOTIDE SEQUENCE</scope>
    <source>
        <tissue evidence="2">Leaf</tissue>
    </source>
</reference>
<evidence type="ECO:0000313" key="2">
    <source>
        <dbReference type="EMBL" id="MBX55818.1"/>
    </source>
</evidence>
<evidence type="ECO:0000256" key="1">
    <source>
        <dbReference type="SAM" id="Phobius"/>
    </source>
</evidence>
<protein>
    <submittedName>
        <fullName evidence="2">Uncharacterized protein</fullName>
    </submittedName>
</protein>
<keyword evidence="1" id="KW-0812">Transmembrane</keyword>